<dbReference type="Proteomes" id="UP000664169">
    <property type="component" value="Unassembled WGS sequence"/>
</dbReference>
<feature type="compositionally biased region" description="Polar residues" evidence="1">
    <location>
        <begin position="128"/>
        <end position="137"/>
    </location>
</feature>
<protein>
    <submittedName>
        <fullName evidence="2">Uncharacterized protein</fullName>
    </submittedName>
</protein>
<name>A0A8H3F067_9LECA</name>
<feature type="compositionally biased region" description="Low complexity" evidence="1">
    <location>
        <begin position="162"/>
        <end position="171"/>
    </location>
</feature>
<keyword evidence="3" id="KW-1185">Reference proteome</keyword>
<accession>A0A8H3F067</accession>
<dbReference type="AlphaFoldDB" id="A0A8H3F067"/>
<feature type="compositionally biased region" description="Basic and acidic residues" evidence="1">
    <location>
        <begin position="177"/>
        <end position="190"/>
    </location>
</feature>
<proteinExistence type="predicted"/>
<sequence length="242" mass="25382">MATPTHQPTESTPLSPSASNTTQTYQTHQATNPRTSSCSSSSPSSSDSGGGYISGSGRRESTLERRPKKKTSSRKKAASSSRQASSSGLGNPTPVSSSIQWASSLDASTTRTRSPAVAAVSPGRKETSTAVTGSMSNVVAADSFLHAESRRRSREGSDAKPATASSASGGRRISRGLARDEPSHAGDKGEGSWFHRLVEKYGAIELDNKGSVARDHLALGKQSKLQNERISVLLFSINADMT</sequence>
<feature type="compositionally biased region" description="Low complexity" evidence="1">
    <location>
        <begin position="36"/>
        <end position="47"/>
    </location>
</feature>
<evidence type="ECO:0000313" key="2">
    <source>
        <dbReference type="EMBL" id="CAF9915826.1"/>
    </source>
</evidence>
<dbReference type="EMBL" id="CAJPDQ010000010">
    <property type="protein sequence ID" value="CAF9915826.1"/>
    <property type="molecule type" value="Genomic_DNA"/>
</dbReference>
<feature type="compositionally biased region" description="Basic residues" evidence="1">
    <location>
        <begin position="66"/>
        <end position="77"/>
    </location>
</feature>
<gene>
    <name evidence="2" type="ORF">GOMPHAMPRED_000862</name>
</gene>
<organism evidence="2 3">
    <name type="scientific">Gomphillus americanus</name>
    <dbReference type="NCBI Taxonomy" id="1940652"/>
    <lineage>
        <taxon>Eukaryota</taxon>
        <taxon>Fungi</taxon>
        <taxon>Dikarya</taxon>
        <taxon>Ascomycota</taxon>
        <taxon>Pezizomycotina</taxon>
        <taxon>Lecanoromycetes</taxon>
        <taxon>OSLEUM clade</taxon>
        <taxon>Ostropomycetidae</taxon>
        <taxon>Ostropales</taxon>
        <taxon>Graphidaceae</taxon>
        <taxon>Gomphilloideae</taxon>
        <taxon>Gomphillus</taxon>
    </lineage>
</organism>
<dbReference type="OrthoDB" id="5429925at2759"/>
<feature type="compositionally biased region" description="Low complexity" evidence="1">
    <location>
        <begin position="78"/>
        <end position="87"/>
    </location>
</feature>
<evidence type="ECO:0000313" key="3">
    <source>
        <dbReference type="Proteomes" id="UP000664169"/>
    </source>
</evidence>
<feature type="region of interest" description="Disordered" evidence="1">
    <location>
        <begin position="1"/>
        <end position="192"/>
    </location>
</feature>
<reference evidence="2" key="1">
    <citation type="submission" date="2021-03" db="EMBL/GenBank/DDBJ databases">
        <authorList>
            <person name="Tagirdzhanova G."/>
        </authorList>
    </citation>
    <scope>NUCLEOTIDE SEQUENCE</scope>
</reference>
<feature type="compositionally biased region" description="Basic and acidic residues" evidence="1">
    <location>
        <begin position="145"/>
        <end position="158"/>
    </location>
</feature>
<feature type="compositionally biased region" description="Polar residues" evidence="1">
    <location>
        <begin position="88"/>
        <end position="113"/>
    </location>
</feature>
<comment type="caution">
    <text evidence="2">The sequence shown here is derived from an EMBL/GenBank/DDBJ whole genome shotgun (WGS) entry which is preliminary data.</text>
</comment>
<evidence type="ECO:0000256" key="1">
    <source>
        <dbReference type="SAM" id="MobiDB-lite"/>
    </source>
</evidence>
<feature type="compositionally biased region" description="Polar residues" evidence="1">
    <location>
        <begin position="1"/>
        <end position="35"/>
    </location>
</feature>